<dbReference type="Proteomes" id="UP000321301">
    <property type="component" value="Unassembled WGS sequence"/>
</dbReference>
<sequence length="51" mass="6090">MKAKEENQKTEFDTVQTFRKIKEKISKDLKGKSFAEIKEYLKNRSSKLHTE</sequence>
<evidence type="ECO:0000313" key="2">
    <source>
        <dbReference type="Proteomes" id="UP000321301"/>
    </source>
</evidence>
<evidence type="ECO:0000313" key="1">
    <source>
        <dbReference type="EMBL" id="GEO22955.1"/>
    </source>
</evidence>
<reference evidence="1 2" key="1">
    <citation type="submission" date="2019-07" db="EMBL/GenBank/DDBJ databases">
        <title>Whole genome shotgun sequence of Cyclobacterium qasimii NBRC 106168.</title>
        <authorList>
            <person name="Hosoyama A."/>
            <person name="Uohara A."/>
            <person name="Ohji S."/>
            <person name="Ichikawa N."/>
        </authorList>
    </citation>
    <scope>NUCLEOTIDE SEQUENCE [LARGE SCALE GENOMIC DNA]</scope>
    <source>
        <strain evidence="1 2">NBRC 106168</strain>
    </source>
</reference>
<dbReference type="EMBL" id="BJYV01000019">
    <property type="protein sequence ID" value="GEO22955.1"/>
    <property type="molecule type" value="Genomic_DNA"/>
</dbReference>
<comment type="caution">
    <text evidence="1">The sequence shown here is derived from an EMBL/GenBank/DDBJ whole genome shotgun (WGS) entry which is preliminary data.</text>
</comment>
<accession>A0A512CFK8</accession>
<name>A0A512CFK8_9BACT</name>
<dbReference type="RefSeq" id="WP_020888988.1">
    <property type="nucleotide sequence ID" value="NZ_BJYV01000019.1"/>
</dbReference>
<gene>
    <name evidence="1" type="ORF">CQA01_34890</name>
</gene>
<protein>
    <submittedName>
        <fullName evidence="1">Uncharacterized protein</fullName>
    </submittedName>
</protein>
<dbReference type="AlphaFoldDB" id="A0A512CFK8"/>
<organism evidence="1 2">
    <name type="scientific">Cyclobacterium qasimii</name>
    <dbReference type="NCBI Taxonomy" id="1350429"/>
    <lineage>
        <taxon>Bacteria</taxon>
        <taxon>Pseudomonadati</taxon>
        <taxon>Bacteroidota</taxon>
        <taxon>Cytophagia</taxon>
        <taxon>Cytophagales</taxon>
        <taxon>Cyclobacteriaceae</taxon>
        <taxon>Cyclobacterium</taxon>
    </lineage>
</organism>
<proteinExistence type="predicted"/>
<keyword evidence="2" id="KW-1185">Reference proteome</keyword>